<sequence>MKIVGHVSAKRILSTPETVREITSLGIGVEVQLSSDILDTFTLKDFGNLKSLIGDALTTVHAPFLDLNPGAADSYVLKATRKRFQETLIAAKVLEAEVIVFHTGYHPAKIDPIFDEWFERAIETFKLVAAETDALIALENVFDTEPSVLKKFVDNLPKNVGVCIDVGHLNLFSKQPVSDWISAFKDRIYEFHVHDNSGVKDEHSFLGSGTVPLKEFFKEVEKVETDYIFNLENKTVDDIKKSLKFLEEGGFLW</sequence>
<reference evidence="2 3" key="1">
    <citation type="submission" date="2017-05" db="EMBL/GenBank/DDBJ databases">
        <authorList>
            <person name="Varghese N."/>
            <person name="Submissions S."/>
        </authorList>
    </citation>
    <scope>NUCLEOTIDE SEQUENCE [LARGE SCALE GENOMIC DNA]</scope>
    <source>
        <strain evidence="2 3">DSM 15522</strain>
    </source>
</reference>
<dbReference type="RefSeq" id="WP_283399610.1">
    <property type="nucleotide sequence ID" value="NZ_FXUB01000001.1"/>
</dbReference>
<dbReference type="InterPro" id="IPR013022">
    <property type="entry name" value="Xyl_isomerase-like_TIM-brl"/>
</dbReference>
<name>A0ABY1N8A0_9BACT</name>
<feature type="domain" description="Xylose isomerase-like TIM barrel" evidence="1">
    <location>
        <begin position="58"/>
        <end position="248"/>
    </location>
</feature>
<proteinExistence type="predicted"/>
<accession>A0ABY1N8A0</accession>
<organism evidence="2 3">
    <name type="scientific">Desulfurobacterium pacificum</name>
    <dbReference type="NCBI Taxonomy" id="240166"/>
    <lineage>
        <taxon>Bacteria</taxon>
        <taxon>Pseudomonadati</taxon>
        <taxon>Aquificota</taxon>
        <taxon>Aquificia</taxon>
        <taxon>Desulfurobacteriales</taxon>
        <taxon>Desulfurobacteriaceae</taxon>
        <taxon>Desulfurobacterium</taxon>
    </lineage>
</organism>
<dbReference type="Proteomes" id="UP001157911">
    <property type="component" value="Unassembled WGS sequence"/>
</dbReference>
<gene>
    <name evidence="2" type="ORF">SAMN06265339_0096</name>
</gene>
<protein>
    <submittedName>
        <fullName evidence="2">Sugar phosphate isomerase/epimerase</fullName>
    </submittedName>
</protein>
<dbReference type="EMBL" id="FXUB01000001">
    <property type="protein sequence ID" value="SMP03087.1"/>
    <property type="molecule type" value="Genomic_DNA"/>
</dbReference>
<dbReference type="PANTHER" id="PTHR12110:SF21">
    <property type="entry name" value="XYLOSE ISOMERASE-LIKE TIM BARREL DOMAIN-CONTAINING PROTEIN"/>
    <property type="match status" value="1"/>
</dbReference>
<evidence type="ECO:0000313" key="3">
    <source>
        <dbReference type="Proteomes" id="UP001157911"/>
    </source>
</evidence>
<dbReference type="PANTHER" id="PTHR12110">
    <property type="entry name" value="HYDROXYPYRUVATE ISOMERASE"/>
    <property type="match status" value="1"/>
</dbReference>
<dbReference type="Gene3D" id="3.20.20.150">
    <property type="entry name" value="Divalent-metal-dependent TIM barrel enzymes"/>
    <property type="match status" value="1"/>
</dbReference>
<dbReference type="InterPro" id="IPR050312">
    <property type="entry name" value="IolE/XylAMocC-like"/>
</dbReference>
<keyword evidence="2" id="KW-0413">Isomerase</keyword>
<dbReference type="InterPro" id="IPR036237">
    <property type="entry name" value="Xyl_isomerase-like_sf"/>
</dbReference>
<evidence type="ECO:0000259" key="1">
    <source>
        <dbReference type="Pfam" id="PF01261"/>
    </source>
</evidence>
<dbReference type="SUPFAM" id="SSF51658">
    <property type="entry name" value="Xylose isomerase-like"/>
    <property type="match status" value="1"/>
</dbReference>
<dbReference type="SMART" id="SM00518">
    <property type="entry name" value="AP2Ec"/>
    <property type="match status" value="1"/>
</dbReference>
<keyword evidence="3" id="KW-1185">Reference proteome</keyword>
<evidence type="ECO:0000313" key="2">
    <source>
        <dbReference type="EMBL" id="SMP03087.1"/>
    </source>
</evidence>
<comment type="caution">
    <text evidence="2">The sequence shown here is derived from an EMBL/GenBank/DDBJ whole genome shotgun (WGS) entry which is preliminary data.</text>
</comment>
<dbReference type="GO" id="GO:0016853">
    <property type="term" value="F:isomerase activity"/>
    <property type="evidence" value="ECO:0007669"/>
    <property type="project" value="UniProtKB-KW"/>
</dbReference>
<dbReference type="InterPro" id="IPR001719">
    <property type="entry name" value="AP_endonuc_2"/>
</dbReference>
<dbReference type="Pfam" id="PF01261">
    <property type="entry name" value="AP_endonuc_2"/>
    <property type="match status" value="1"/>
</dbReference>